<dbReference type="AlphaFoldDB" id="X8BK52"/>
<name>X8BK52_MYCXE</name>
<dbReference type="GO" id="GO:0008854">
    <property type="term" value="F:exodeoxyribonuclease V activity"/>
    <property type="evidence" value="ECO:0007669"/>
    <property type="project" value="UniProtKB-EC"/>
</dbReference>
<dbReference type="PATRIC" id="fig|1299334.3.peg.4037"/>
<sequence>MLLITFNRNASRELRERVRAQIVEAVAALEGRMPAGPTCLGS</sequence>
<dbReference type="EMBL" id="JAOB01000041">
    <property type="protein sequence ID" value="EUA43826.1"/>
    <property type="molecule type" value="Genomic_DNA"/>
</dbReference>
<accession>X8BK52</accession>
<proteinExistence type="predicted"/>
<reference evidence="1" key="1">
    <citation type="submission" date="2014-01" db="EMBL/GenBank/DDBJ databases">
        <authorList>
            <person name="Brown-Elliot B."/>
            <person name="Wallace R."/>
            <person name="Lenaerts A."/>
            <person name="Ordway D."/>
            <person name="DeGroote M.A."/>
            <person name="Parker T."/>
            <person name="Sizemore C."/>
            <person name="Tallon L.J."/>
            <person name="Sadzewicz L.K."/>
            <person name="Sengamalay N."/>
            <person name="Fraser C.M."/>
            <person name="Hine E."/>
            <person name="Shefchek K.A."/>
            <person name="Das S.P."/>
            <person name="Tettelin H."/>
        </authorList>
    </citation>
    <scope>NUCLEOTIDE SEQUENCE [LARGE SCALE GENOMIC DNA]</scope>
    <source>
        <strain evidence="1">4042</strain>
    </source>
</reference>
<keyword evidence="1" id="KW-0378">Hydrolase</keyword>
<gene>
    <name evidence="1" type="ORF">I553_2652</name>
</gene>
<dbReference type="EC" id="3.1.11.5" evidence="1"/>
<comment type="caution">
    <text evidence="1">The sequence shown here is derived from an EMBL/GenBank/DDBJ whole genome shotgun (WGS) entry which is preliminary data.</text>
</comment>
<evidence type="ECO:0000313" key="1">
    <source>
        <dbReference type="EMBL" id="EUA43826.1"/>
    </source>
</evidence>
<protein>
    <submittedName>
        <fullName evidence="1">Exodeoxyribonuclease V beta chain domain protein</fullName>
        <ecNumber evidence="1">3.1.11.5</ecNumber>
    </submittedName>
</protein>
<organism evidence="1">
    <name type="scientific">Mycobacterium xenopi 4042</name>
    <dbReference type="NCBI Taxonomy" id="1299334"/>
    <lineage>
        <taxon>Bacteria</taxon>
        <taxon>Bacillati</taxon>
        <taxon>Actinomycetota</taxon>
        <taxon>Actinomycetes</taxon>
        <taxon>Mycobacteriales</taxon>
        <taxon>Mycobacteriaceae</taxon>
        <taxon>Mycobacterium</taxon>
    </lineage>
</organism>